<dbReference type="InterPro" id="IPR036047">
    <property type="entry name" value="F-box-like_dom_sf"/>
</dbReference>
<dbReference type="InterPro" id="IPR048627">
    <property type="entry name" value="Sec10_HB"/>
</dbReference>
<dbReference type="GeneID" id="28895278"/>
<dbReference type="Gene3D" id="1.20.1280.50">
    <property type="match status" value="1"/>
</dbReference>
<protein>
    <submittedName>
        <fullName evidence="3">Secretion pathway protein Sls2/Rcy1</fullName>
    </submittedName>
</protein>
<dbReference type="RefSeq" id="XP_018192400.1">
    <property type="nucleotide sequence ID" value="XM_018330141.1"/>
</dbReference>
<dbReference type="GO" id="GO:0006887">
    <property type="term" value="P:exocytosis"/>
    <property type="evidence" value="ECO:0007669"/>
    <property type="project" value="TreeGrafter"/>
</dbReference>
<dbReference type="Pfam" id="PF12937">
    <property type="entry name" value="F-box-like"/>
    <property type="match status" value="1"/>
</dbReference>
<dbReference type="InParanoid" id="A0A165K0A7"/>
<evidence type="ECO:0000313" key="4">
    <source>
        <dbReference type="Proteomes" id="UP000076632"/>
    </source>
</evidence>
<dbReference type="GO" id="GO:0006893">
    <property type="term" value="P:Golgi to plasma membrane transport"/>
    <property type="evidence" value="ECO:0007669"/>
    <property type="project" value="TreeGrafter"/>
</dbReference>
<dbReference type="PROSITE" id="PS50181">
    <property type="entry name" value="FBOX"/>
    <property type="match status" value="1"/>
</dbReference>
<evidence type="ECO:0000256" key="1">
    <source>
        <dbReference type="SAM" id="MobiDB-lite"/>
    </source>
</evidence>
<dbReference type="PANTHER" id="PTHR12100:SF1">
    <property type="entry name" value="RECYCLIN-1"/>
    <property type="match status" value="1"/>
</dbReference>
<evidence type="ECO:0000313" key="3">
    <source>
        <dbReference type="EMBL" id="KZF26845.1"/>
    </source>
</evidence>
<dbReference type="CDD" id="cd09917">
    <property type="entry name" value="F-box_SF"/>
    <property type="match status" value="1"/>
</dbReference>
<proteinExistence type="predicted"/>
<dbReference type="AlphaFoldDB" id="A0A165K0A7"/>
<evidence type="ECO:0000259" key="2">
    <source>
        <dbReference type="PROSITE" id="PS50181"/>
    </source>
</evidence>
<sequence>MSTFKRATVVGGPPLMEKRDVLQPLRVTQIISSKAILPAEIISMIIDFLPPSDLIRFAQTSKRMQEMVYDDARWVQKLRLMGCWSDLEARKRVEGSMRKRYEAHRSKAEIPGASGGADGLEGINGGLDSLNLSHVSRPSITLFDATAEEEHRQSLEAMARQSIEVLPGDGGQKATHRRRPTLSDLESCLGVFDRVRSIRGFARQEFGRIYGAIAPFYLDLARSKSHSDPIVFQAFRDPEQQAQMLAQLRRFSKSDTAEGWQHRVGKLEAMIEMFEGAVLREFEQGYEIGDVDGRMKRYAHVLVTLNGGQAAVELFIQKHALLAGRDKLGNPLDCLEHAAPGTIDLGPAHEFFTRLTIAVNEQSDVIDRVFPSSVNVLLSLLERVGEDVISEYVTPLFDEAHSTNLESYLKAVPGLYGQSINFGKSVNPTKGSGDHFRQDVHTILAAVFEPHLDLYLQDELDFFRTRSDAKVSEWERQLVEEEASTESFFMSNVSRHVDKRDFLTSFKKVVMMPVNALPTIPISSPFASNKAAQSEAEEKASEPTKAGSDTSSRPSTPSVASNVNPVRLSQIAAPTTELAAKAAIMNSRLEGIRSLFSIEVALSLIHAAKSGLERVAMFVSLGGQTGEEAKEQCEAIFVLLLQILSSKHMRPGFDKALDHLTKYNPRDVNEHSQPGVAPLVMFLELVNVGDLIQQMVDVFYEQELVAMKLTDRNDFLDPAVQEKKRFEQMLDERVAAGLNRGVDVLIDEVEYVCATTQIVTDFNPGATSDTANQIVDIGPTETARKVVEIVSSHTRMLVGSTDKHMLEVFNQEVGLRLFTALCKHLKRQRISLDGAIKLISDMNHYFSYIYTMKNPALLEYFKALRELAQIYLIDPAHAKEMATIIADVDRFHGIFRPEEVYEFAERRADWFVVRRSVERAMYGIGCSVM</sequence>
<feature type="compositionally biased region" description="Polar residues" evidence="1">
    <location>
        <begin position="547"/>
        <end position="563"/>
    </location>
</feature>
<feature type="domain" description="F-box" evidence="2">
    <location>
        <begin position="31"/>
        <end position="77"/>
    </location>
</feature>
<dbReference type="InterPro" id="IPR009976">
    <property type="entry name" value="Sec10-like"/>
</dbReference>
<name>A0A165K0A7_XYLHT</name>
<dbReference type="FunCoup" id="A0A165K0A7">
    <property type="interactions" value="40"/>
</dbReference>
<dbReference type="GO" id="GO:0000145">
    <property type="term" value="C:exocyst"/>
    <property type="evidence" value="ECO:0007669"/>
    <property type="project" value="TreeGrafter"/>
</dbReference>
<dbReference type="OMA" id="WYQVKRD"/>
<dbReference type="InterPro" id="IPR001810">
    <property type="entry name" value="F-box_dom"/>
</dbReference>
<dbReference type="OrthoDB" id="5554140at2759"/>
<dbReference type="STRING" id="1328760.A0A165K0A7"/>
<accession>A0A165K0A7</accession>
<reference evidence="3 4" key="1">
    <citation type="journal article" date="2016" name="Fungal Biol.">
        <title>The genome of Xylona heveae provides a window into fungal endophytism.</title>
        <authorList>
            <person name="Gazis R."/>
            <person name="Kuo A."/>
            <person name="Riley R."/>
            <person name="LaButti K."/>
            <person name="Lipzen A."/>
            <person name="Lin J."/>
            <person name="Amirebrahimi M."/>
            <person name="Hesse C.N."/>
            <person name="Spatafora J.W."/>
            <person name="Henrissat B."/>
            <person name="Hainaut M."/>
            <person name="Grigoriev I.V."/>
            <person name="Hibbett D.S."/>
        </authorList>
    </citation>
    <scope>NUCLEOTIDE SEQUENCE [LARGE SCALE GENOMIC DNA]</scope>
    <source>
        <strain evidence="3 4">TC161</strain>
    </source>
</reference>
<dbReference type="SUPFAM" id="SSF81383">
    <property type="entry name" value="F-box domain"/>
    <property type="match status" value="1"/>
</dbReference>
<dbReference type="SMART" id="SM00256">
    <property type="entry name" value="FBOX"/>
    <property type="match status" value="1"/>
</dbReference>
<gene>
    <name evidence="3" type="ORF">L228DRAFT_217075</name>
</gene>
<organism evidence="3 4">
    <name type="scientific">Xylona heveae (strain CBS 132557 / TC161)</name>
    <dbReference type="NCBI Taxonomy" id="1328760"/>
    <lineage>
        <taxon>Eukaryota</taxon>
        <taxon>Fungi</taxon>
        <taxon>Dikarya</taxon>
        <taxon>Ascomycota</taxon>
        <taxon>Pezizomycotina</taxon>
        <taxon>Xylonomycetes</taxon>
        <taxon>Xylonales</taxon>
        <taxon>Xylonaceae</taxon>
        <taxon>Xylona</taxon>
    </lineage>
</organism>
<dbReference type="Proteomes" id="UP000076632">
    <property type="component" value="Unassembled WGS sequence"/>
</dbReference>
<keyword evidence="4" id="KW-1185">Reference proteome</keyword>
<dbReference type="Pfam" id="PF07393">
    <property type="entry name" value="Sec10_HB"/>
    <property type="match status" value="1"/>
</dbReference>
<dbReference type="EMBL" id="KV407454">
    <property type="protein sequence ID" value="KZF26845.1"/>
    <property type="molecule type" value="Genomic_DNA"/>
</dbReference>
<feature type="region of interest" description="Disordered" evidence="1">
    <location>
        <begin position="528"/>
        <end position="563"/>
    </location>
</feature>
<dbReference type="PANTHER" id="PTHR12100">
    <property type="entry name" value="SEC10"/>
    <property type="match status" value="1"/>
</dbReference>